<comment type="caution">
    <text evidence="1">The sequence shown here is derived from an EMBL/GenBank/DDBJ whole genome shotgun (WGS) entry which is preliminary data.</text>
</comment>
<dbReference type="AlphaFoldDB" id="A0A068SIY8"/>
<evidence type="ECO:0000313" key="1">
    <source>
        <dbReference type="EMBL" id="CDH61446.1"/>
    </source>
</evidence>
<protein>
    <submittedName>
        <fullName evidence="1">Uncharacterized protein</fullName>
    </submittedName>
</protein>
<sequence length="129" mass="14979">MWTSKDVDEQRVDQQRCGSAKMWISKDMDYERCGSAKSGSAKIWISKDVDQQRYGLRTINTVLQEWLMLLRFLWIGGARWPETLGIQPVGTFVHLKPCQLFKRRSLRDRCGNVDMWICGSAKMTMITTT</sequence>
<keyword evidence="2" id="KW-1185">Reference proteome</keyword>
<name>A0A068SIY8_9FUNG</name>
<reference evidence="1" key="1">
    <citation type="submission" date="2013-08" db="EMBL/GenBank/DDBJ databases">
        <title>Gene expansion shapes genome architecture in the human pathogen Lichtheimia corymbifera: an evolutionary genomics analysis in the ancient terrestrial Mucorales (Mucoromycotina).</title>
        <authorList>
            <person name="Schwartze V.U."/>
            <person name="Winter S."/>
            <person name="Shelest E."/>
            <person name="Marcet-Houben M."/>
            <person name="Horn F."/>
            <person name="Wehner S."/>
            <person name="Hoffmann K."/>
            <person name="Riege K."/>
            <person name="Sammeth M."/>
            <person name="Nowrousian M."/>
            <person name="Valiante V."/>
            <person name="Linde J."/>
            <person name="Jacobsen I.D."/>
            <person name="Marz M."/>
            <person name="Brakhage A.A."/>
            <person name="Gabaldon T."/>
            <person name="Bocker S."/>
            <person name="Voigt K."/>
        </authorList>
    </citation>
    <scope>NUCLEOTIDE SEQUENCE [LARGE SCALE GENOMIC DNA]</scope>
    <source>
        <strain evidence="1">FSU 9682</strain>
    </source>
</reference>
<dbReference type="OrthoDB" id="10512949at2759"/>
<proteinExistence type="predicted"/>
<gene>
    <name evidence="1" type="ORF">LCOR_12221.1</name>
</gene>
<organism evidence="1 2">
    <name type="scientific">Lichtheimia corymbifera JMRC:FSU:9682</name>
    <dbReference type="NCBI Taxonomy" id="1263082"/>
    <lineage>
        <taxon>Eukaryota</taxon>
        <taxon>Fungi</taxon>
        <taxon>Fungi incertae sedis</taxon>
        <taxon>Mucoromycota</taxon>
        <taxon>Mucoromycotina</taxon>
        <taxon>Mucoromycetes</taxon>
        <taxon>Mucorales</taxon>
        <taxon>Lichtheimiaceae</taxon>
        <taxon>Lichtheimia</taxon>
    </lineage>
</organism>
<dbReference type="EMBL" id="CBTN010000191">
    <property type="protein sequence ID" value="CDH61446.1"/>
    <property type="molecule type" value="Genomic_DNA"/>
</dbReference>
<dbReference type="Proteomes" id="UP000027586">
    <property type="component" value="Unassembled WGS sequence"/>
</dbReference>
<accession>A0A068SIY8</accession>
<dbReference type="VEuPathDB" id="FungiDB:LCOR_12221.1"/>
<evidence type="ECO:0000313" key="2">
    <source>
        <dbReference type="Proteomes" id="UP000027586"/>
    </source>
</evidence>